<dbReference type="AlphaFoldDB" id="A0A1H3G7A5"/>
<name>A0A1H3G7A5_9PROT</name>
<dbReference type="RefSeq" id="WP_090412911.1">
    <property type="nucleotide sequence ID" value="NZ_FNOY01000014.1"/>
</dbReference>
<dbReference type="EMBL" id="FNOY01000014">
    <property type="protein sequence ID" value="SDX98937.1"/>
    <property type="molecule type" value="Genomic_DNA"/>
</dbReference>
<dbReference type="Pfam" id="PF13649">
    <property type="entry name" value="Methyltransf_25"/>
    <property type="match status" value="1"/>
</dbReference>
<gene>
    <name evidence="2" type="ORF">SAMN05421881_101434</name>
</gene>
<dbReference type="InterPro" id="IPR029063">
    <property type="entry name" value="SAM-dependent_MTases_sf"/>
</dbReference>
<protein>
    <submittedName>
        <fullName evidence="2">Methyltransferase domain-containing protein</fullName>
    </submittedName>
</protein>
<dbReference type="PANTHER" id="PTHR42912">
    <property type="entry name" value="METHYLTRANSFERASE"/>
    <property type="match status" value="1"/>
</dbReference>
<dbReference type="STRING" id="44576.SAMN05421881_101434"/>
<evidence type="ECO:0000313" key="2">
    <source>
        <dbReference type="EMBL" id="SDX98937.1"/>
    </source>
</evidence>
<evidence type="ECO:0000313" key="3">
    <source>
        <dbReference type="Proteomes" id="UP000198640"/>
    </source>
</evidence>
<dbReference type="SUPFAM" id="SSF53335">
    <property type="entry name" value="S-adenosyl-L-methionine-dependent methyltransferases"/>
    <property type="match status" value="1"/>
</dbReference>
<reference evidence="2 3" key="1">
    <citation type="submission" date="2016-10" db="EMBL/GenBank/DDBJ databases">
        <authorList>
            <person name="de Groot N.N."/>
        </authorList>
    </citation>
    <scope>NUCLEOTIDE SEQUENCE [LARGE SCALE GENOMIC DNA]</scope>
    <source>
        <strain evidence="2 3">Nm1</strain>
    </source>
</reference>
<keyword evidence="2" id="KW-0808">Transferase</keyword>
<keyword evidence="3" id="KW-1185">Reference proteome</keyword>
<evidence type="ECO:0000259" key="1">
    <source>
        <dbReference type="Pfam" id="PF13649"/>
    </source>
</evidence>
<dbReference type="GO" id="GO:0008168">
    <property type="term" value="F:methyltransferase activity"/>
    <property type="evidence" value="ECO:0007669"/>
    <property type="project" value="UniProtKB-KW"/>
</dbReference>
<dbReference type="Gene3D" id="3.40.50.150">
    <property type="entry name" value="Vaccinia Virus protein VP39"/>
    <property type="match status" value="1"/>
</dbReference>
<dbReference type="InterPro" id="IPR041698">
    <property type="entry name" value="Methyltransf_25"/>
</dbReference>
<dbReference type="CDD" id="cd02440">
    <property type="entry name" value="AdoMet_MTases"/>
    <property type="match status" value="1"/>
</dbReference>
<dbReference type="OrthoDB" id="552816at2"/>
<feature type="domain" description="Methyltransferase" evidence="1">
    <location>
        <begin position="51"/>
        <end position="147"/>
    </location>
</feature>
<proteinExistence type="predicted"/>
<dbReference type="Proteomes" id="UP000198640">
    <property type="component" value="Unassembled WGS sequence"/>
</dbReference>
<dbReference type="PANTHER" id="PTHR42912:SF93">
    <property type="entry name" value="N6-ADENOSINE-METHYLTRANSFERASE TMT1A"/>
    <property type="match status" value="1"/>
</dbReference>
<dbReference type="GO" id="GO:0032259">
    <property type="term" value="P:methylation"/>
    <property type="evidence" value="ECO:0007669"/>
    <property type="project" value="UniProtKB-KW"/>
</dbReference>
<keyword evidence="2" id="KW-0489">Methyltransferase</keyword>
<organism evidence="2 3">
    <name type="scientific">Nitrosomonas halophila</name>
    <dbReference type="NCBI Taxonomy" id="44576"/>
    <lineage>
        <taxon>Bacteria</taxon>
        <taxon>Pseudomonadati</taxon>
        <taxon>Pseudomonadota</taxon>
        <taxon>Betaproteobacteria</taxon>
        <taxon>Nitrosomonadales</taxon>
        <taxon>Nitrosomonadaceae</taxon>
        <taxon>Nitrosomonas</taxon>
    </lineage>
</organism>
<sequence>MTTTESSTLFAQTWSLYDLITEHNYMFHQEIYQDVGRLLGLRQDHGRYRLLDLGCGNARYLASCLKQFPPASYQGIDLSEAALAEASHYLAACKTTVALTQGDLLDAIEAADKTWDVIFTGFAVHHLMPEEKARFFGAAARCLSENGWLIMVDVVREEQQSRENYLRDYLRSMRENWIEIPAGQLEEACTHVHAHDYPETLTTLQAMASAAGLTASRMISHYGPHYVLLFARSGMTAAIVSPGL</sequence>
<accession>A0A1H3G7A5</accession>
<dbReference type="InterPro" id="IPR050508">
    <property type="entry name" value="Methyltransf_Superfamily"/>
</dbReference>